<evidence type="ECO:0000313" key="3">
    <source>
        <dbReference type="Proteomes" id="UP000053562"/>
    </source>
</evidence>
<feature type="compositionally biased region" description="Polar residues" evidence="1">
    <location>
        <begin position="126"/>
        <end position="137"/>
    </location>
</feature>
<dbReference type="OrthoDB" id="389243at2759"/>
<organism evidence="2 3">
    <name type="scientific">Plasmodium vivax India VII</name>
    <dbReference type="NCBI Taxonomy" id="1077284"/>
    <lineage>
        <taxon>Eukaryota</taxon>
        <taxon>Sar</taxon>
        <taxon>Alveolata</taxon>
        <taxon>Apicomplexa</taxon>
        <taxon>Aconoidasida</taxon>
        <taxon>Haemosporida</taxon>
        <taxon>Plasmodiidae</taxon>
        <taxon>Plasmodium</taxon>
        <taxon>Plasmodium (Plasmodium)</taxon>
    </lineage>
</organism>
<proteinExistence type="predicted"/>
<evidence type="ECO:0000256" key="1">
    <source>
        <dbReference type="SAM" id="MobiDB-lite"/>
    </source>
</evidence>
<dbReference type="EMBL" id="KQ234554">
    <property type="protein sequence ID" value="KMZ76959.1"/>
    <property type="molecule type" value="Genomic_DNA"/>
</dbReference>
<sequence>MIYGELNSSGKYSTCNYLYDQIDENTFNTYKLLFDYSKDHGNIKLHTVYGNAMCDKEYINFVQNYINTYEEVYSYCTVNTGGRYDCDYFNKLFKGYNHKDLTSFHCMQHNVQVFSDDQQGEHEPSRPSTSVPQTSRRTPVPLKNIHPQGNKGQNLNRRLHEDRGLEGRQVLSSQVSIPMDETAESGSTKTIMGSVVPVLGVSSISLLLYKVIRNIIEIYSIIIYIKFNF</sequence>
<evidence type="ECO:0008006" key="4">
    <source>
        <dbReference type="Google" id="ProtNLM"/>
    </source>
</evidence>
<gene>
    <name evidence="2" type="ORF">PVIIG_05730</name>
</gene>
<dbReference type="InterPro" id="IPR008780">
    <property type="entry name" value="Plasmodium_Vir"/>
</dbReference>
<dbReference type="AlphaFoldDB" id="A0A0J9S2J6"/>
<reference evidence="2 3" key="1">
    <citation type="submission" date="2011-08" db="EMBL/GenBank/DDBJ databases">
        <title>The Genome Sequence of Plasmodium vivax India VII.</title>
        <authorList>
            <consortium name="The Broad Institute Genome Sequencing Platform"/>
            <consortium name="The Broad Institute Genome Sequencing Center for Infectious Disease"/>
            <person name="Neafsey D."/>
            <person name="Carlton J."/>
            <person name="Barnwell J."/>
            <person name="Collins W."/>
            <person name="Escalante A."/>
            <person name="Mullikin J."/>
            <person name="Saul A."/>
            <person name="Guigo R."/>
            <person name="Camara F."/>
            <person name="Young S.K."/>
            <person name="Zeng Q."/>
            <person name="Gargeya S."/>
            <person name="Fitzgerald M."/>
            <person name="Haas B."/>
            <person name="Abouelleil A."/>
            <person name="Alvarado L."/>
            <person name="Arachchi H.M."/>
            <person name="Berlin A."/>
            <person name="Brown A."/>
            <person name="Chapman S.B."/>
            <person name="Chen Z."/>
            <person name="Dunbar C."/>
            <person name="Freedman E."/>
            <person name="Gearin G."/>
            <person name="Gellesch M."/>
            <person name="Goldberg J."/>
            <person name="Griggs A."/>
            <person name="Gujja S."/>
            <person name="Heiman D."/>
            <person name="Howarth C."/>
            <person name="Larson L."/>
            <person name="Lui A."/>
            <person name="MacDonald P.J.P."/>
            <person name="Montmayeur A."/>
            <person name="Murphy C."/>
            <person name="Neiman D."/>
            <person name="Pearson M."/>
            <person name="Priest M."/>
            <person name="Roberts A."/>
            <person name="Saif S."/>
            <person name="Shea T."/>
            <person name="Shenoy N."/>
            <person name="Sisk P."/>
            <person name="Stolte C."/>
            <person name="Sykes S."/>
            <person name="Wortman J."/>
            <person name="Nusbaum C."/>
            <person name="Birren B."/>
        </authorList>
    </citation>
    <scope>NUCLEOTIDE SEQUENCE [LARGE SCALE GENOMIC DNA]</scope>
    <source>
        <strain evidence="2 3">India VII</strain>
    </source>
</reference>
<feature type="region of interest" description="Disordered" evidence="1">
    <location>
        <begin position="116"/>
        <end position="155"/>
    </location>
</feature>
<accession>A0A0J9S2J6</accession>
<dbReference type="Pfam" id="PF05795">
    <property type="entry name" value="Plasmodium_Vir"/>
    <property type="match status" value="1"/>
</dbReference>
<evidence type="ECO:0000313" key="2">
    <source>
        <dbReference type="EMBL" id="KMZ76959.1"/>
    </source>
</evidence>
<protein>
    <recommendedName>
        <fullName evidence="4">Variable surface protein Vir7-like protein</fullName>
    </recommendedName>
</protein>
<name>A0A0J9S2J6_PLAVI</name>
<dbReference type="Proteomes" id="UP000053562">
    <property type="component" value="Unassembled WGS sequence"/>
</dbReference>